<organism evidence="3 4">
    <name type="scientific">Peptidiphaga gingivicola</name>
    <dbReference type="NCBI Taxonomy" id="2741497"/>
    <lineage>
        <taxon>Bacteria</taxon>
        <taxon>Bacillati</taxon>
        <taxon>Actinomycetota</taxon>
        <taxon>Actinomycetes</taxon>
        <taxon>Actinomycetales</taxon>
        <taxon>Actinomycetaceae</taxon>
        <taxon>Peptidiphaga</taxon>
    </lineage>
</organism>
<proteinExistence type="predicted"/>
<feature type="region of interest" description="Disordered" evidence="1">
    <location>
        <begin position="203"/>
        <end position="226"/>
    </location>
</feature>
<comment type="caution">
    <text evidence="3">The sequence shown here is derived from an EMBL/GenBank/DDBJ whole genome shotgun (WGS) entry which is preliminary data.</text>
</comment>
<reference evidence="3 4" key="1">
    <citation type="submission" date="2016-04" db="EMBL/GenBank/DDBJ databases">
        <title>Peptidophaga gingivicola gen. nov., sp. nov., isolated from human subgingival plaque.</title>
        <authorList>
            <person name="Beall C.J."/>
            <person name="Mokrzan E.M."/>
            <person name="Griffen A.L."/>
            <person name="Leys E.J."/>
        </authorList>
    </citation>
    <scope>NUCLEOTIDE SEQUENCE [LARGE SCALE GENOMIC DNA]</scope>
    <source>
        <strain evidence="3 4">BA112</strain>
    </source>
</reference>
<evidence type="ECO:0000313" key="3">
    <source>
        <dbReference type="EMBL" id="OAP86281.1"/>
    </source>
</evidence>
<dbReference type="OrthoDB" id="3262315at2"/>
<sequence>MVGKKALAALCAVAACAAGCDIPDEYLGGGEATASPVERPIVELRRETLGLEISLYRMLSQEYGVGEWKPQEEQIQTKVSAFVVCSAGYSSELYRLATAAPIPTEKWKAATARIYELAKPYGFGKPEPYIHTEGNAGILTNPRTGAELTVISHPKFLLIEIDTGCGKDNSPQGFSDWPRGTEVVPDNLRSTGRGFSLPEKWAPYDPNVVVTPPPSPAAKRSGTAAK</sequence>
<protein>
    <recommendedName>
        <fullName evidence="5">Lipoprotein</fullName>
    </recommendedName>
</protein>
<evidence type="ECO:0000256" key="1">
    <source>
        <dbReference type="SAM" id="MobiDB-lite"/>
    </source>
</evidence>
<keyword evidence="2" id="KW-0732">Signal</keyword>
<gene>
    <name evidence="3" type="ORF">A4H34_03695</name>
</gene>
<dbReference type="AlphaFoldDB" id="A0A179B581"/>
<feature type="signal peptide" evidence="2">
    <location>
        <begin position="1"/>
        <end position="17"/>
    </location>
</feature>
<evidence type="ECO:0000256" key="2">
    <source>
        <dbReference type="SAM" id="SignalP"/>
    </source>
</evidence>
<dbReference type="STRING" id="1823756.A4H34_03695"/>
<feature type="region of interest" description="Disordered" evidence="1">
    <location>
        <begin position="170"/>
        <end position="191"/>
    </location>
</feature>
<evidence type="ECO:0000313" key="4">
    <source>
        <dbReference type="Proteomes" id="UP000078368"/>
    </source>
</evidence>
<feature type="chain" id="PRO_5008098993" description="Lipoprotein" evidence="2">
    <location>
        <begin position="18"/>
        <end position="226"/>
    </location>
</feature>
<keyword evidence="4" id="KW-1185">Reference proteome</keyword>
<dbReference type="PROSITE" id="PS51257">
    <property type="entry name" value="PROKAR_LIPOPROTEIN"/>
    <property type="match status" value="1"/>
</dbReference>
<dbReference type="Proteomes" id="UP000078368">
    <property type="component" value="Unassembled WGS sequence"/>
</dbReference>
<accession>A0A179B581</accession>
<name>A0A179B581_9ACTO</name>
<dbReference type="RefSeq" id="WP_064231125.1">
    <property type="nucleotide sequence ID" value="NZ_LVZK01000001.1"/>
</dbReference>
<evidence type="ECO:0008006" key="5">
    <source>
        <dbReference type="Google" id="ProtNLM"/>
    </source>
</evidence>
<dbReference type="Gene3D" id="3.30.2030.20">
    <property type="match status" value="1"/>
</dbReference>
<dbReference type="EMBL" id="LVZK01000001">
    <property type="protein sequence ID" value="OAP86281.1"/>
    <property type="molecule type" value="Genomic_DNA"/>
</dbReference>